<dbReference type="AlphaFoldDB" id="A0A1B2JJA8"/>
<evidence type="ECO:0000313" key="3">
    <source>
        <dbReference type="EMBL" id="ANZ78119.1"/>
    </source>
</evidence>
<accession>A0A1B2JJA8</accession>
<dbReference type="InterPro" id="IPR052618">
    <property type="entry name" value="ComplexI_NDUFA12"/>
</dbReference>
<protein>
    <submittedName>
        <fullName evidence="3">BA75_05130T0</fullName>
    </submittedName>
</protein>
<reference evidence="3 4" key="1">
    <citation type="submission" date="2016-02" db="EMBL/GenBank/DDBJ databases">
        <title>Comparative genomic and transcriptomic foundation for Pichia pastoris.</title>
        <authorList>
            <person name="Love K.R."/>
            <person name="Shah K.A."/>
            <person name="Whittaker C.A."/>
            <person name="Wu J."/>
            <person name="Bartlett M.C."/>
            <person name="Ma D."/>
            <person name="Leeson R.L."/>
            <person name="Priest M."/>
            <person name="Young S.K."/>
            <person name="Love J.C."/>
        </authorList>
    </citation>
    <scope>NUCLEOTIDE SEQUENCE [LARGE SCALE GENOMIC DNA]</scope>
    <source>
        <strain evidence="3 4">ATCC 28485</strain>
    </source>
</reference>
<dbReference type="InterPro" id="IPR007763">
    <property type="entry name" value="NDUFA12"/>
</dbReference>
<name>A0A1B2JJA8_PICPA</name>
<sequence>MNKLMDNLVPVWKQYYYTWQSLRNIPFRKKWFIGYDLSGNTYWEFIVERNSKNYRRKMVPYQRKDFMHDYYESVPPQWQQWLRFVKQHPPTLTELIADRQRQKAIKQLAKNADRRWQLETQKQEDYDNWKLNKELNRMNVRQTPGGRPPPFSGKSAHSNDDPISSANVKSNR</sequence>
<dbReference type="PANTHER" id="PTHR32470">
    <property type="entry name" value="ADH DEHYDROGENASE [UBIQUINONE] 1 ALPHA SUBCOMPLEX ASSEMBLY FACTOR 2"/>
    <property type="match status" value="1"/>
</dbReference>
<dbReference type="GO" id="GO:0005739">
    <property type="term" value="C:mitochondrion"/>
    <property type="evidence" value="ECO:0007669"/>
    <property type="project" value="TreeGrafter"/>
</dbReference>
<dbReference type="PANTHER" id="PTHR32470:SF2">
    <property type="entry name" value="NADH DEHYDROGENASE [UBIQUINONE] 1 ALPHA SUBCOMPLEX ASSEMBLY FACTOR 2"/>
    <property type="match status" value="1"/>
</dbReference>
<evidence type="ECO:0000256" key="1">
    <source>
        <dbReference type="ARBA" id="ARBA00007355"/>
    </source>
</evidence>
<feature type="compositionally biased region" description="Polar residues" evidence="2">
    <location>
        <begin position="161"/>
        <end position="172"/>
    </location>
</feature>
<feature type="region of interest" description="Disordered" evidence="2">
    <location>
        <begin position="137"/>
        <end position="172"/>
    </location>
</feature>
<proteinExistence type="inferred from homology"/>
<dbReference type="Proteomes" id="UP000094565">
    <property type="component" value="Chromosome 4"/>
</dbReference>
<evidence type="ECO:0000313" key="4">
    <source>
        <dbReference type="Proteomes" id="UP000094565"/>
    </source>
</evidence>
<keyword evidence="4" id="KW-1185">Reference proteome</keyword>
<organism evidence="3 4">
    <name type="scientific">Komagataella pastoris</name>
    <name type="common">Yeast</name>
    <name type="synonym">Pichia pastoris</name>
    <dbReference type="NCBI Taxonomy" id="4922"/>
    <lineage>
        <taxon>Eukaryota</taxon>
        <taxon>Fungi</taxon>
        <taxon>Dikarya</taxon>
        <taxon>Ascomycota</taxon>
        <taxon>Saccharomycotina</taxon>
        <taxon>Pichiomycetes</taxon>
        <taxon>Pichiales</taxon>
        <taxon>Pichiaceae</taxon>
        <taxon>Komagataella</taxon>
    </lineage>
</organism>
<dbReference type="GO" id="GO:0045271">
    <property type="term" value="C:respiratory chain complex I"/>
    <property type="evidence" value="ECO:0007669"/>
    <property type="project" value="InterPro"/>
</dbReference>
<dbReference type="GO" id="GO:0032981">
    <property type="term" value="P:mitochondrial respiratory chain complex I assembly"/>
    <property type="evidence" value="ECO:0007669"/>
    <property type="project" value="TreeGrafter"/>
</dbReference>
<dbReference type="OrthoDB" id="10255576at2759"/>
<dbReference type="Pfam" id="PF05071">
    <property type="entry name" value="NDUFA12"/>
    <property type="match status" value="1"/>
</dbReference>
<comment type="similarity">
    <text evidence="1">Belongs to the complex I NDUFA12 subunit family.</text>
</comment>
<gene>
    <name evidence="3" type="primary">KRE2</name>
    <name evidence="3" type="ORF">ATY40_BA7505130</name>
</gene>
<evidence type="ECO:0000256" key="2">
    <source>
        <dbReference type="SAM" id="MobiDB-lite"/>
    </source>
</evidence>
<dbReference type="EMBL" id="CP014587">
    <property type="protein sequence ID" value="ANZ78119.1"/>
    <property type="molecule type" value="Genomic_DNA"/>
</dbReference>